<dbReference type="PANTHER" id="PTHR43046">
    <property type="entry name" value="GDP-MANNOSE MANNOSYL HYDROLASE"/>
    <property type="match status" value="1"/>
</dbReference>
<organism evidence="4 5">
    <name type="scientific">Bacillus cereus</name>
    <dbReference type="NCBI Taxonomy" id="1396"/>
    <lineage>
        <taxon>Bacteria</taxon>
        <taxon>Bacillati</taxon>
        <taxon>Bacillota</taxon>
        <taxon>Bacilli</taxon>
        <taxon>Bacillales</taxon>
        <taxon>Bacillaceae</taxon>
        <taxon>Bacillus</taxon>
        <taxon>Bacillus cereus group</taxon>
    </lineage>
</organism>
<gene>
    <name evidence="4" type="ORF">COK05_03130</name>
</gene>
<name>A0A2B2M5C1_BACCE</name>
<evidence type="ECO:0000256" key="2">
    <source>
        <dbReference type="ARBA" id="ARBA00022801"/>
    </source>
</evidence>
<dbReference type="EMBL" id="NVAP01000005">
    <property type="protein sequence ID" value="PFQ52204.1"/>
    <property type="molecule type" value="Genomic_DNA"/>
</dbReference>
<dbReference type="RefSeq" id="WP_098611414.1">
    <property type="nucleotide sequence ID" value="NZ_NVAP01000005.1"/>
</dbReference>
<sequence length="165" mass="19403">MYPRAKAFGLAVHQDYLLVQEYHTEGETYYRPLGGSIELGEKSADTVIREFKEELHTEIEITNYLGCLENVFHLDGDVGHEIIQLYSLRLLDTSLYEMEILNIQDEQAVAYAKWIPITAFIQKEKVLYPNGILKYIKRKTKSYRISSFFLYINQYLQDVVRHERS</sequence>
<dbReference type="GO" id="GO:0016787">
    <property type="term" value="F:hydrolase activity"/>
    <property type="evidence" value="ECO:0007669"/>
    <property type="project" value="UniProtKB-KW"/>
</dbReference>
<feature type="domain" description="Nudix hydrolase" evidence="3">
    <location>
        <begin position="1"/>
        <end position="141"/>
    </location>
</feature>
<evidence type="ECO:0000313" key="5">
    <source>
        <dbReference type="Proteomes" id="UP000224386"/>
    </source>
</evidence>
<dbReference type="AlphaFoldDB" id="A0A2B2M5C1"/>
<reference evidence="4 5" key="1">
    <citation type="submission" date="2017-09" db="EMBL/GenBank/DDBJ databases">
        <title>Large-scale bioinformatics analysis of Bacillus genomes uncovers conserved roles of natural products in bacterial physiology.</title>
        <authorList>
            <consortium name="Agbiome Team Llc"/>
            <person name="Bleich R.M."/>
            <person name="Grubbs K.J."/>
            <person name="Santa Maria K.C."/>
            <person name="Allen S.E."/>
            <person name="Farag S."/>
            <person name="Shank E.A."/>
            <person name="Bowers A."/>
        </authorList>
    </citation>
    <scope>NUCLEOTIDE SEQUENCE [LARGE SCALE GENOMIC DNA]</scope>
    <source>
        <strain evidence="4 5">AFS070861</strain>
    </source>
</reference>
<dbReference type="InterPro" id="IPR000086">
    <property type="entry name" value="NUDIX_hydrolase_dom"/>
</dbReference>
<protein>
    <submittedName>
        <fullName evidence="4">DNA mismatch repair protein MutT</fullName>
    </submittedName>
</protein>
<evidence type="ECO:0000256" key="1">
    <source>
        <dbReference type="ARBA" id="ARBA00001946"/>
    </source>
</evidence>
<evidence type="ECO:0000313" key="4">
    <source>
        <dbReference type="EMBL" id="PFQ52204.1"/>
    </source>
</evidence>
<dbReference type="PROSITE" id="PS51462">
    <property type="entry name" value="NUDIX"/>
    <property type="match status" value="1"/>
</dbReference>
<evidence type="ECO:0000259" key="3">
    <source>
        <dbReference type="PROSITE" id="PS51462"/>
    </source>
</evidence>
<dbReference type="SUPFAM" id="SSF55811">
    <property type="entry name" value="Nudix"/>
    <property type="match status" value="1"/>
</dbReference>
<dbReference type="PANTHER" id="PTHR43046:SF14">
    <property type="entry name" value="MUTT_NUDIX FAMILY PROTEIN"/>
    <property type="match status" value="1"/>
</dbReference>
<dbReference type="Gene3D" id="3.90.79.10">
    <property type="entry name" value="Nucleoside Triphosphate Pyrophosphohydrolase"/>
    <property type="match status" value="1"/>
</dbReference>
<dbReference type="Proteomes" id="UP000224386">
    <property type="component" value="Unassembled WGS sequence"/>
</dbReference>
<proteinExistence type="predicted"/>
<dbReference type="PROSITE" id="PS00893">
    <property type="entry name" value="NUDIX_BOX"/>
    <property type="match status" value="1"/>
</dbReference>
<dbReference type="Pfam" id="PF00293">
    <property type="entry name" value="NUDIX"/>
    <property type="match status" value="1"/>
</dbReference>
<dbReference type="CDD" id="cd04688">
    <property type="entry name" value="NUDIX_Hydrolase"/>
    <property type="match status" value="1"/>
</dbReference>
<dbReference type="InterPro" id="IPR015797">
    <property type="entry name" value="NUDIX_hydrolase-like_dom_sf"/>
</dbReference>
<dbReference type="InterPro" id="IPR020084">
    <property type="entry name" value="NUDIX_hydrolase_CS"/>
</dbReference>
<keyword evidence="2" id="KW-0378">Hydrolase</keyword>
<comment type="caution">
    <text evidence="4">The sequence shown here is derived from an EMBL/GenBank/DDBJ whole genome shotgun (WGS) entry which is preliminary data.</text>
</comment>
<accession>A0A2B2M5C1</accession>
<comment type="cofactor">
    <cofactor evidence="1">
        <name>Mg(2+)</name>
        <dbReference type="ChEBI" id="CHEBI:18420"/>
    </cofactor>
</comment>